<accession>A0AAD4RB19</accession>
<feature type="compositionally biased region" description="Basic residues" evidence="1">
    <location>
        <begin position="102"/>
        <end position="118"/>
    </location>
</feature>
<feature type="compositionally biased region" description="Basic and acidic residues" evidence="1">
    <location>
        <begin position="49"/>
        <end position="58"/>
    </location>
</feature>
<dbReference type="Proteomes" id="UP001201812">
    <property type="component" value="Unassembled WGS sequence"/>
</dbReference>
<organism evidence="2 3">
    <name type="scientific">Ditylenchus destructor</name>
    <dbReference type="NCBI Taxonomy" id="166010"/>
    <lineage>
        <taxon>Eukaryota</taxon>
        <taxon>Metazoa</taxon>
        <taxon>Ecdysozoa</taxon>
        <taxon>Nematoda</taxon>
        <taxon>Chromadorea</taxon>
        <taxon>Rhabditida</taxon>
        <taxon>Tylenchina</taxon>
        <taxon>Tylenchomorpha</taxon>
        <taxon>Sphaerularioidea</taxon>
        <taxon>Anguinidae</taxon>
        <taxon>Anguininae</taxon>
        <taxon>Ditylenchus</taxon>
    </lineage>
</organism>
<comment type="caution">
    <text evidence="2">The sequence shown here is derived from an EMBL/GenBank/DDBJ whole genome shotgun (WGS) entry which is preliminary data.</text>
</comment>
<feature type="compositionally biased region" description="Low complexity" evidence="1">
    <location>
        <begin position="278"/>
        <end position="296"/>
    </location>
</feature>
<feature type="compositionally biased region" description="Low complexity" evidence="1">
    <location>
        <begin position="7"/>
        <end position="25"/>
    </location>
</feature>
<evidence type="ECO:0000313" key="3">
    <source>
        <dbReference type="Proteomes" id="UP001201812"/>
    </source>
</evidence>
<feature type="region of interest" description="Disordered" evidence="1">
    <location>
        <begin position="1"/>
        <end position="33"/>
    </location>
</feature>
<feature type="region of interest" description="Disordered" evidence="1">
    <location>
        <begin position="524"/>
        <end position="545"/>
    </location>
</feature>
<feature type="region of interest" description="Disordered" evidence="1">
    <location>
        <begin position="49"/>
        <end position="163"/>
    </location>
</feature>
<feature type="compositionally biased region" description="Polar residues" evidence="1">
    <location>
        <begin position="136"/>
        <end position="157"/>
    </location>
</feature>
<feature type="region of interest" description="Disordered" evidence="1">
    <location>
        <begin position="373"/>
        <end position="394"/>
    </location>
</feature>
<feature type="compositionally biased region" description="Polar residues" evidence="1">
    <location>
        <begin position="377"/>
        <end position="394"/>
    </location>
</feature>
<feature type="region of interest" description="Disordered" evidence="1">
    <location>
        <begin position="411"/>
        <end position="465"/>
    </location>
</feature>
<keyword evidence="3" id="KW-1185">Reference proteome</keyword>
<feature type="compositionally biased region" description="Low complexity" evidence="1">
    <location>
        <begin position="442"/>
        <end position="453"/>
    </location>
</feature>
<feature type="region of interest" description="Disordered" evidence="1">
    <location>
        <begin position="477"/>
        <end position="506"/>
    </location>
</feature>
<feature type="compositionally biased region" description="Polar residues" evidence="1">
    <location>
        <begin position="314"/>
        <end position="330"/>
    </location>
</feature>
<feature type="compositionally biased region" description="Basic and acidic residues" evidence="1">
    <location>
        <begin position="121"/>
        <end position="135"/>
    </location>
</feature>
<dbReference type="EMBL" id="JAKKPZ010000003">
    <property type="protein sequence ID" value="KAI1723311.1"/>
    <property type="molecule type" value="Genomic_DNA"/>
</dbReference>
<protein>
    <submittedName>
        <fullName evidence="2">Uncharacterized protein</fullName>
    </submittedName>
</protein>
<feature type="compositionally biased region" description="Polar residues" evidence="1">
    <location>
        <begin position="411"/>
        <end position="426"/>
    </location>
</feature>
<name>A0AAD4RB19_9BILA</name>
<evidence type="ECO:0000313" key="2">
    <source>
        <dbReference type="EMBL" id="KAI1723311.1"/>
    </source>
</evidence>
<gene>
    <name evidence="2" type="ORF">DdX_03465</name>
</gene>
<reference evidence="2" key="1">
    <citation type="submission" date="2022-01" db="EMBL/GenBank/DDBJ databases">
        <title>Genome Sequence Resource for Two Populations of Ditylenchus destructor, the Migratory Endoparasitic Phytonematode.</title>
        <authorList>
            <person name="Zhang H."/>
            <person name="Lin R."/>
            <person name="Xie B."/>
        </authorList>
    </citation>
    <scope>NUCLEOTIDE SEQUENCE</scope>
    <source>
        <strain evidence="2">BazhouSP</strain>
    </source>
</reference>
<feature type="region of interest" description="Disordered" evidence="1">
    <location>
        <begin position="269"/>
        <end position="297"/>
    </location>
</feature>
<feature type="compositionally biased region" description="Polar residues" evidence="1">
    <location>
        <begin position="68"/>
        <end position="95"/>
    </location>
</feature>
<sequence length="726" mass="79643">MSRGKMPASNSNGGTANAGGSPASAQNGNPAMARRGNKTLAWYISDKILDKNESERDSASPLPASIRAIQNSMTNRKGSMDSESSLNSTKNASNDSFDDDKRRRREKRQPRPRSRRSANGRAEKDGFVKDDHTEEQFNNSAKGQYDSRSSNAPNGNSFAAGPAKERKEDYWYYDAKSDGFYYELNGSRGWRKRNPKLHGPGGVPLATMALNGMGETIDSQQKPSTLLPQQTSKFFPTATAANVPNIKYYDAASDGFYYEMASVDGWRRRQPVGSNGVSPPNSLSANQSQNQGQSQGHRIYRPTQQPIGRPLQMYSAQQSALSRESPSPGLNNRHHMPIKQNLTNAELEDIIVQTTNVGSGKSAFSTPLNIGADRQHGTLNGGLSHNGSPASNATPTSAMFGSFYQSAHQNFTDYGMPQNSGSSKSGGSVLPPYGFPQHQQHSSSSTTISSSSLSDDHCSPPPLQQTATQNYASTLLGSRSREGSQLGVWNRPSGVDMRQSQTQQKPVTAIGSFDEPYEFYWSDNEKNSSVSEKTDTSHAPQKPHPSLAAYFSEMTIQQQYNNELKQQLKQQSERLLARKSDASVLQMKRPSSLKLSCTLQNNAKQTDADSKDYLTHCFNVDQFIADLPPVMDNEKILSTLTSLRTPMIEQSRSSGGFDPMAQDSPLFTPILLKENGYSWNSNANNGGSRVKCANGTRENGEKQTLNPLETMKGLKDIEKIWQCPAF</sequence>
<evidence type="ECO:0000256" key="1">
    <source>
        <dbReference type="SAM" id="MobiDB-lite"/>
    </source>
</evidence>
<proteinExistence type="predicted"/>
<dbReference type="AlphaFoldDB" id="A0AAD4RB19"/>
<feature type="region of interest" description="Disordered" evidence="1">
    <location>
        <begin position="313"/>
        <end position="335"/>
    </location>
</feature>